<keyword evidence="4" id="KW-1185">Reference proteome</keyword>
<dbReference type="GO" id="GO:0070063">
    <property type="term" value="F:RNA polymerase binding"/>
    <property type="evidence" value="ECO:0007669"/>
    <property type="project" value="InterPro"/>
</dbReference>
<dbReference type="Pfam" id="PF01272">
    <property type="entry name" value="GreA_GreB"/>
    <property type="match status" value="1"/>
</dbReference>
<feature type="compositionally biased region" description="Polar residues" evidence="1">
    <location>
        <begin position="31"/>
        <end position="46"/>
    </location>
</feature>
<evidence type="ECO:0000313" key="4">
    <source>
        <dbReference type="Proteomes" id="UP000587002"/>
    </source>
</evidence>
<evidence type="ECO:0000256" key="1">
    <source>
        <dbReference type="SAM" id="MobiDB-lite"/>
    </source>
</evidence>
<dbReference type="PIRSF" id="PIRSF006092">
    <property type="entry name" value="GreA_GreB"/>
    <property type="match status" value="1"/>
</dbReference>
<dbReference type="Gene3D" id="3.10.50.30">
    <property type="entry name" value="Transcription elongation factor, GreA/GreB, C-terminal domain"/>
    <property type="match status" value="1"/>
</dbReference>
<dbReference type="AlphaFoldDB" id="A0A853ATK8"/>
<dbReference type="GO" id="GO:0032784">
    <property type="term" value="P:regulation of DNA-templated transcription elongation"/>
    <property type="evidence" value="ECO:0007669"/>
    <property type="project" value="InterPro"/>
</dbReference>
<accession>A0A853ATK8</accession>
<gene>
    <name evidence="3" type="ORF">HNR68_004619</name>
</gene>
<feature type="region of interest" description="Disordered" evidence="1">
    <location>
        <begin position="28"/>
        <end position="51"/>
    </location>
</feature>
<dbReference type="EMBL" id="JACCFJ010000001">
    <property type="protein sequence ID" value="NYI85989.1"/>
    <property type="molecule type" value="Genomic_DNA"/>
</dbReference>
<proteinExistence type="predicted"/>
<dbReference type="Proteomes" id="UP000587002">
    <property type="component" value="Unassembled WGS sequence"/>
</dbReference>
<evidence type="ECO:0000259" key="2">
    <source>
        <dbReference type="Pfam" id="PF01272"/>
    </source>
</evidence>
<organism evidence="3 4">
    <name type="scientific">Saccharopolyspora hordei</name>
    <dbReference type="NCBI Taxonomy" id="1838"/>
    <lineage>
        <taxon>Bacteria</taxon>
        <taxon>Bacillati</taxon>
        <taxon>Actinomycetota</taxon>
        <taxon>Actinomycetes</taxon>
        <taxon>Pseudonocardiales</taxon>
        <taxon>Pseudonocardiaceae</taxon>
        <taxon>Saccharopolyspora</taxon>
    </lineage>
</organism>
<feature type="domain" description="Transcription elongation factor GreA/GreB C-terminal" evidence="2">
    <location>
        <begin position="76"/>
        <end position="146"/>
    </location>
</feature>
<dbReference type="NCBIfam" id="NF004548">
    <property type="entry name" value="PRK05892.1"/>
    <property type="match status" value="1"/>
</dbReference>
<dbReference type="SUPFAM" id="SSF54534">
    <property type="entry name" value="FKBP-like"/>
    <property type="match status" value="1"/>
</dbReference>
<dbReference type="InterPro" id="IPR001437">
    <property type="entry name" value="Tscrpt_elong_fac_GreA/B_C"/>
</dbReference>
<evidence type="ECO:0000313" key="3">
    <source>
        <dbReference type="EMBL" id="NYI85989.1"/>
    </source>
</evidence>
<dbReference type="GO" id="GO:0003677">
    <property type="term" value="F:DNA binding"/>
    <property type="evidence" value="ECO:0007669"/>
    <property type="project" value="InterPro"/>
</dbReference>
<sequence length="149" mass="15782">MAGADPDTRARLAEEIRSLRARRKRLVDEMVQSSGPGDSADASQELQGGDEVAAIDDRIAALEDLMAGIDVQGLAPGTEVVVREADGSEQTYKLVAIPEQTRAGEEDITVTSDSPLGMALSRGKPGETVHYPTPDGEAAVEVLEVRRPS</sequence>
<dbReference type="InterPro" id="IPR023459">
    <property type="entry name" value="Tscrpt_elong_fac_GreA/B_fam"/>
</dbReference>
<comment type="caution">
    <text evidence="3">The sequence shown here is derived from an EMBL/GenBank/DDBJ whole genome shotgun (WGS) entry which is preliminary data.</text>
</comment>
<protein>
    <submittedName>
        <fullName evidence="3">Transcription elongation GreA/GreB family factor</fullName>
    </submittedName>
</protein>
<dbReference type="RefSeq" id="WP_179723817.1">
    <property type="nucleotide sequence ID" value="NZ_BAABFH010000001.1"/>
</dbReference>
<name>A0A853ATK8_9PSEU</name>
<dbReference type="InterPro" id="IPR036953">
    <property type="entry name" value="GreA/GreB_C_sf"/>
</dbReference>
<reference evidence="3 4" key="1">
    <citation type="submission" date="2020-07" db="EMBL/GenBank/DDBJ databases">
        <title>Sequencing the genomes of 1000 actinobacteria strains.</title>
        <authorList>
            <person name="Klenk H.-P."/>
        </authorList>
    </citation>
    <scope>NUCLEOTIDE SEQUENCE [LARGE SCALE GENOMIC DNA]</scope>
    <source>
        <strain evidence="3 4">DSM 44065</strain>
    </source>
</reference>